<reference evidence="1 2" key="1">
    <citation type="journal article" date="2020" name="ISME J.">
        <title>Uncovering the hidden diversity of litter-decomposition mechanisms in mushroom-forming fungi.</title>
        <authorList>
            <person name="Floudas D."/>
            <person name="Bentzer J."/>
            <person name="Ahren D."/>
            <person name="Johansson T."/>
            <person name="Persson P."/>
            <person name="Tunlid A."/>
        </authorList>
    </citation>
    <scope>NUCLEOTIDE SEQUENCE [LARGE SCALE GENOMIC DNA]</scope>
    <source>
        <strain evidence="1 2">CBS 146.42</strain>
    </source>
</reference>
<name>A0A8H5CVV9_9AGAR</name>
<organism evidence="1 2">
    <name type="scientific">Leucocoprinus leucothites</name>
    <dbReference type="NCBI Taxonomy" id="201217"/>
    <lineage>
        <taxon>Eukaryota</taxon>
        <taxon>Fungi</taxon>
        <taxon>Dikarya</taxon>
        <taxon>Basidiomycota</taxon>
        <taxon>Agaricomycotina</taxon>
        <taxon>Agaricomycetes</taxon>
        <taxon>Agaricomycetidae</taxon>
        <taxon>Agaricales</taxon>
        <taxon>Agaricineae</taxon>
        <taxon>Agaricaceae</taxon>
        <taxon>Leucocoprinus</taxon>
    </lineage>
</organism>
<keyword evidence="2" id="KW-1185">Reference proteome</keyword>
<dbReference type="OrthoDB" id="436496at2759"/>
<proteinExistence type="predicted"/>
<dbReference type="EMBL" id="JAACJO010000019">
    <property type="protein sequence ID" value="KAF5348528.1"/>
    <property type="molecule type" value="Genomic_DNA"/>
</dbReference>
<evidence type="ECO:0000313" key="2">
    <source>
        <dbReference type="Proteomes" id="UP000559027"/>
    </source>
</evidence>
<dbReference type="PANTHER" id="PTHR42815:SF2">
    <property type="entry name" value="FAD-BINDING, PUTATIVE (AFU_ORTHOLOGUE AFUA_6G07600)-RELATED"/>
    <property type="match status" value="1"/>
</dbReference>
<gene>
    <name evidence="1" type="ORF">D9756_009682</name>
</gene>
<comment type="caution">
    <text evidence="1">The sequence shown here is derived from an EMBL/GenBank/DDBJ whole genome shotgun (WGS) entry which is preliminary data.</text>
</comment>
<sequence length="203" mass="22971">MITKSNQSKHDIQLEPPVNGRLVTVRSISMLGNLEPRVERKLNVVHNQRYLSIEDRLPDDVINFIHERDTVFLGAFYVPPPELASKYPPHVGMNHRGGLPGFVRIRNDRRTLVLPDYSEGTPNTTNPYNPPIRLLAKETSMSLFQQDNRPTAALTNIPIHSRGVATFTWESPKELQLSFGQVVILDCSSFFSADTINAWLLIV</sequence>
<accession>A0A8H5CVV9</accession>
<evidence type="ECO:0000313" key="1">
    <source>
        <dbReference type="EMBL" id="KAF5348528.1"/>
    </source>
</evidence>
<dbReference type="AlphaFoldDB" id="A0A8H5CVV9"/>
<dbReference type="Proteomes" id="UP000559027">
    <property type="component" value="Unassembled WGS sequence"/>
</dbReference>
<dbReference type="PANTHER" id="PTHR42815">
    <property type="entry name" value="FAD-BINDING, PUTATIVE (AFU_ORTHOLOGUE AFUA_6G07600)-RELATED"/>
    <property type="match status" value="1"/>
</dbReference>
<protein>
    <submittedName>
        <fullName evidence="1">Uncharacterized protein</fullName>
    </submittedName>
</protein>